<reference evidence="6" key="1">
    <citation type="submission" date="2022-12" db="EMBL/GenBank/DDBJ databases">
        <title>Paracoccus onchidii sp. nov., isolated from a marine invertebrate from the South China Sea.</title>
        <authorList>
            <person name="Xu S."/>
            <person name="Liu Z."/>
            <person name="Xu Y."/>
        </authorList>
    </citation>
    <scope>NUCLEOTIDE SEQUENCE</scope>
    <source>
        <strain evidence="6">Z330</strain>
    </source>
</reference>
<keyword evidence="6" id="KW-0067">ATP-binding</keyword>
<dbReference type="PANTHER" id="PTHR43065:SF42">
    <property type="entry name" value="TWO-COMPONENT SENSOR PPRA"/>
    <property type="match status" value="1"/>
</dbReference>
<dbReference type="SUPFAM" id="SSF55874">
    <property type="entry name" value="ATPase domain of HSP90 chaperone/DNA topoisomerase II/histidine kinase"/>
    <property type="match status" value="1"/>
</dbReference>
<dbReference type="Pfam" id="PF00512">
    <property type="entry name" value="HisKA"/>
    <property type="match status" value="1"/>
</dbReference>
<dbReference type="PROSITE" id="PS50109">
    <property type="entry name" value="HIS_KIN"/>
    <property type="match status" value="1"/>
</dbReference>
<feature type="domain" description="Histidine kinase" evidence="5">
    <location>
        <begin position="411"/>
        <end position="626"/>
    </location>
</feature>
<dbReference type="RefSeq" id="WP_271890752.1">
    <property type="nucleotide sequence ID" value="NZ_JAQBIE010000049.1"/>
</dbReference>
<keyword evidence="3" id="KW-0597">Phosphoprotein</keyword>
<dbReference type="InterPro" id="IPR005467">
    <property type="entry name" value="His_kinase_dom"/>
</dbReference>
<accession>A0ABT4ZKP8</accession>
<dbReference type="InterPro" id="IPR003594">
    <property type="entry name" value="HATPase_dom"/>
</dbReference>
<name>A0ABT4ZKP8_9RHOB</name>
<dbReference type="Gene3D" id="3.40.50.2300">
    <property type="match status" value="2"/>
</dbReference>
<keyword evidence="4" id="KW-1133">Transmembrane helix</keyword>
<keyword evidence="4" id="KW-0812">Transmembrane</keyword>
<dbReference type="InterPro" id="IPR036097">
    <property type="entry name" value="HisK_dim/P_sf"/>
</dbReference>
<dbReference type="SMART" id="SM00388">
    <property type="entry name" value="HisKA"/>
    <property type="match status" value="1"/>
</dbReference>
<dbReference type="Proteomes" id="UP001165641">
    <property type="component" value="Unassembled WGS sequence"/>
</dbReference>
<keyword evidence="4" id="KW-0472">Membrane</keyword>
<dbReference type="InterPro" id="IPR004358">
    <property type="entry name" value="Sig_transdc_His_kin-like_C"/>
</dbReference>
<dbReference type="InterPro" id="IPR003661">
    <property type="entry name" value="HisK_dim/P_dom"/>
</dbReference>
<dbReference type="Gene3D" id="3.30.565.10">
    <property type="entry name" value="Histidine kinase-like ATPase, C-terminal domain"/>
    <property type="match status" value="1"/>
</dbReference>
<evidence type="ECO:0000256" key="2">
    <source>
        <dbReference type="ARBA" id="ARBA00012438"/>
    </source>
</evidence>
<evidence type="ECO:0000256" key="1">
    <source>
        <dbReference type="ARBA" id="ARBA00000085"/>
    </source>
</evidence>
<evidence type="ECO:0000256" key="3">
    <source>
        <dbReference type="ARBA" id="ARBA00022553"/>
    </source>
</evidence>
<comment type="caution">
    <text evidence="6">The sequence shown here is derived from an EMBL/GenBank/DDBJ whole genome shotgun (WGS) entry which is preliminary data.</text>
</comment>
<dbReference type="Gene3D" id="1.10.287.130">
    <property type="match status" value="1"/>
</dbReference>
<comment type="catalytic activity">
    <reaction evidence="1">
        <text>ATP + protein L-histidine = ADP + protein N-phospho-L-histidine.</text>
        <dbReference type="EC" id="2.7.13.3"/>
    </reaction>
</comment>
<evidence type="ECO:0000313" key="7">
    <source>
        <dbReference type="Proteomes" id="UP001165641"/>
    </source>
</evidence>
<dbReference type="SMART" id="SM00387">
    <property type="entry name" value="HATPase_c"/>
    <property type="match status" value="1"/>
</dbReference>
<dbReference type="CDD" id="cd00082">
    <property type="entry name" value="HisKA"/>
    <property type="match status" value="1"/>
</dbReference>
<dbReference type="GO" id="GO:0005524">
    <property type="term" value="F:ATP binding"/>
    <property type="evidence" value="ECO:0007669"/>
    <property type="project" value="UniProtKB-KW"/>
</dbReference>
<organism evidence="6 7">
    <name type="scientific">Paracoccus onchidii</name>
    <dbReference type="NCBI Taxonomy" id="3017813"/>
    <lineage>
        <taxon>Bacteria</taxon>
        <taxon>Pseudomonadati</taxon>
        <taxon>Pseudomonadota</taxon>
        <taxon>Alphaproteobacteria</taxon>
        <taxon>Rhodobacterales</taxon>
        <taxon>Paracoccaceae</taxon>
        <taxon>Paracoccus</taxon>
    </lineage>
</organism>
<keyword evidence="6" id="KW-0547">Nucleotide-binding</keyword>
<dbReference type="PRINTS" id="PR00344">
    <property type="entry name" value="BCTRLSENSOR"/>
</dbReference>
<keyword evidence="7" id="KW-1185">Reference proteome</keyword>
<proteinExistence type="predicted"/>
<dbReference type="PANTHER" id="PTHR43065">
    <property type="entry name" value="SENSOR HISTIDINE KINASE"/>
    <property type="match status" value="1"/>
</dbReference>
<gene>
    <name evidence="6" type="ORF">PAF17_19570</name>
</gene>
<evidence type="ECO:0000256" key="4">
    <source>
        <dbReference type="SAM" id="Phobius"/>
    </source>
</evidence>
<evidence type="ECO:0000259" key="5">
    <source>
        <dbReference type="PROSITE" id="PS50109"/>
    </source>
</evidence>
<evidence type="ECO:0000313" key="6">
    <source>
        <dbReference type="EMBL" id="MDB6179657.1"/>
    </source>
</evidence>
<feature type="transmembrane region" description="Helical" evidence="4">
    <location>
        <begin position="354"/>
        <end position="377"/>
    </location>
</feature>
<dbReference type="Pfam" id="PF02518">
    <property type="entry name" value="HATPase_c"/>
    <property type="match status" value="1"/>
</dbReference>
<sequence length="626" mass="68324">MDFDTLVKRLCFKLPGAIPSPLLLVVLVLAAFADVSSAQPGDLYRRILVIYSGHAELRANLEISSGMQAVLDTQGRPDFETYSEFRDLYRFPGDEADGKFVGQILEKFRDTDFDAVVAVGIDAIGLARDYRDLAGADFPIVFGAVPAQELAKIHLPEHVAGITNSFDLRRTFNLARTLQPNAARAVVLTGSGEFDHLWQNRARKALADVEDIPVDFVSNLTLKGFEQYVAGLDPNTIVIFLMLVQDEEGRQYRAGPAAGRVAAASTAPVYGFYDTFVGLGPLGGQVEPFRDMGVAMAQRMIEVLNGTASQPAITPMTAHPLIDWQQLRRFGIDEALLPADTQLINYDPSLWELYWHWLLMGLVVLLLQFMLIGLLVVQNARRERAERLASDQRLELAHLSRVSQLGELSGALAHELNQPLTSILANAEAGRRLIARDPPDMTEIGDILADIAEDDRRAAGIITGLRRLMARGETAMDALDLNEVVRATVRLTANEMVMRGVTVETHLIQGALPVKGNMAQLQQVLLNLMLNAADALAGKPQEARRMEITTMLAENGTRELAVQDQGDGLHAEIAADPFRPFSTTKGNGMGLGLSICNTIAHAHGGGLHFEQGLAHGARVTLRLPAL</sequence>
<dbReference type="SUPFAM" id="SSF47384">
    <property type="entry name" value="Homodimeric domain of signal transducing histidine kinase"/>
    <property type="match status" value="1"/>
</dbReference>
<dbReference type="EMBL" id="JAQBIE010000049">
    <property type="protein sequence ID" value="MDB6179657.1"/>
    <property type="molecule type" value="Genomic_DNA"/>
</dbReference>
<protein>
    <recommendedName>
        <fullName evidence="2">histidine kinase</fullName>
        <ecNumber evidence="2">2.7.13.3</ecNumber>
    </recommendedName>
</protein>
<dbReference type="InterPro" id="IPR036890">
    <property type="entry name" value="HATPase_C_sf"/>
</dbReference>
<dbReference type="EC" id="2.7.13.3" evidence="2"/>